<reference evidence="3" key="1">
    <citation type="submission" date="2022-11" db="UniProtKB">
        <authorList>
            <consortium name="WormBaseParasite"/>
        </authorList>
    </citation>
    <scope>IDENTIFICATION</scope>
</reference>
<feature type="compositionally biased region" description="Polar residues" evidence="1">
    <location>
        <begin position="69"/>
        <end position="79"/>
    </location>
</feature>
<feature type="region of interest" description="Disordered" evidence="1">
    <location>
        <begin position="69"/>
        <end position="97"/>
    </location>
</feature>
<keyword evidence="2" id="KW-1185">Reference proteome</keyword>
<evidence type="ECO:0000313" key="2">
    <source>
        <dbReference type="Proteomes" id="UP000887578"/>
    </source>
</evidence>
<name>A0A914QB74_9BILA</name>
<evidence type="ECO:0000256" key="1">
    <source>
        <dbReference type="SAM" id="MobiDB-lite"/>
    </source>
</evidence>
<dbReference type="Proteomes" id="UP000887578">
    <property type="component" value="Unplaced"/>
</dbReference>
<feature type="region of interest" description="Disordered" evidence="1">
    <location>
        <begin position="1"/>
        <end position="40"/>
    </location>
</feature>
<proteinExistence type="predicted"/>
<dbReference type="WBParaSite" id="PDA_v2.g28448.t1">
    <property type="protein sequence ID" value="PDA_v2.g28448.t1"/>
    <property type="gene ID" value="PDA_v2.g28448"/>
</dbReference>
<feature type="compositionally biased region" description="Basic residues" evidence="1">
    <location>
        <begin position="13"/>
        <end position="23"/>
    </location>
</feature>
<accession>A0A914QB74</accession>
<protein>
    <submittedName>
        <fullName evidence="3">Uncharacterized protein</fullName>
    </submittedName>
</protein>
<sequence length="97" mass="10816">MKIYEHIQNGIKNKNKSNNKKKGQRNDPPMEQEDLNDYGAPLTNAEARALIRMPITDSKLQGLYDSDANAATSDTSRSGGNEDHPNVSFLNIIKTKK</sequence>
<evidence type="ECO:0000313" key="3">
    <source>
        <dbReference type="WBParaSite" id="PDA_v2.g28448.t1"/>
    </source>
</evidence>
<organism evidence="2 3">
    <name type="scientific">Panagrolaimus davidi</name>
    <dbReference type="NCBI Taxonomy" id="227884"/>
    <lineage>
        <taxon>Eukaryota</taxon>
        <taxon>Metazoa</taxon>
        <taxon>Ecdysozoa</taxon>
        <taxon>Nematoda</taxon>
        <taxon>Chromadorea</taxon>
        <taxon>Rhabditida</taxon>
        <taxon>Tylenchina</taxon>
        <taxon>Panagrolaimomorpha</taxon>
        <taxon>Panagrolaimoidea</taxon>
        <taxon>Panagrolaimidae</taxon>
        <taxon>Panagrolaimus</taxon>
    </lineage>
</organism>
<dbReference type="AlphaFoldDB" id="A0A914QB74"/>